<reference evidence="1" key="1">
    <citation type="submission" date="2014-11" db="EMBL/GenBank/DDBJ databases">
        <authorList>
            <person name="Amaro Gonzalez C."/>
        </authorList>
    </citation>
    <scope>NUCLEOTIDE SEQUENCE</scope>
</reference>
<protein>
    <submittedName>
        <fullName evidence="1">Uncharacterized protein</fullName>
    </submittedName>
</protein>
<accession>A0A0E9Q0A7</accession>
<dbReference type="EMBL" id="GBXM01098837">
    <property type="protein sequence ID" value="JAH09740.1"/>
    <property type="molecule type" value="Transcribed_RNA"/>
</dbReference>
<reference evidence="1" key="2">
    <citation type="journal article" date="2015" name="Fish Shellfish Immunol.">
        <title>Early steps in the European eel (Anguilla anguilla)-Vibrio vulnificus interaction in the gills: Role of the RtxA13 toxin.</title>
        <authorList>
            <person name="Callol A."/>
            <person name="Pajuelo D."/>
            <person name="Ebbesson L."/>
            <person name="Teles M."/>
            <person name="MacKenzie S."/>
            <person name="Amaro C."/>
        </authorList>
    </citation>
    <scope>NUCLEOTIDE SEQUENCE</scope>
</reference>
<organism evidence="1">
    <name type="scientific">Anguilla anguilla</name>
    <name type="common">European freshwater eel</name>
    <name type="synonym">Muraena anguilla</name>
    <dbReference type="NCBI Taxonomy" id="7936"/>
    <lineage>
        <taxon>Eukaryota</taxon>
        <taxon>Metazoa</taxon>
        <taxon>Chordata</taxon>
        <taxon>Craniata</taxon>
        <taxon>Vertebrata</taxon>
        <taxon>Euteleostomi</taxon>
        <taxon>Actinopterygii</taxon>
        <taxon>Neopterygii</taxon>
        <taxon>Teleostei</taxon>
        <taxon>Anguilliformes</taxon>
        <taxon>Anguillidae</taxon>
        <taxon>Anguilla</taxon>
    </lineage>
</organism>
<proteinExistence type="predicted"/>
<evidence type="ECO:0000313" key="1">
    <source>
        <dbReference type="EMBL" id="JAH09740.1"/>
    </source>
</evidence>
<name>A0A0E9Q0A7_ANGAN</name>
<dbReference type="AlphaFoldDB" id="A0A0E9Q0A7"/>
<sequence>MSFSIQYSYFAYFGLKKNILSLSCQIQFSDSPQLNWCSGFQKGQINNLKQ</sequence>